<dbReference type="HAMAP" id="MF_00189">
    <property type="entry name" value="YciB"/>
    <property type="match status" value="1"/>
</dbReference>
<dbReference type="Proteomes" id="UP000054773">
    <property type="component" value="Unassembled WGS sequence"/>
</dbReference>
<dbReference type="RefSeq" id="WP_058526529.1">
    <property type="nucleotide sequence ID" value="NZ_CAAAHY010000027.1"/>
</dbReference>
<evidence type="ECO:0000256" key="5">
    <source>
        <dbReference type="HAMAP-Rule" id="MF_00189"/>
    </source>
</evidence>
<organism evidence="6 7">
    <name type="scientific">Legionella erythra</name>
    <dbReference type="NCBI Taxonomy" id="448"/>
    <lineage>
        <taxon>Bacteria</taxon>
        <taxon>Pseudomonadati</taxon>
        <taxon>Pseudomonadota</taxon>
        <taxon>Gammaproteobacteria</taxon>
        <taxon>Legionellales</taxon>
        <taxon>Legionellaceae</taxon>
        <taxon>Legionella</taxon>
    </lineage>
</organism>
<comment type="caution">
    <text evidence="6">The sequence shown here is derived from an EMBL/GenBank/DDBJ whole genome shotgun (WGS) entry which is preliminary data.</text>
</comment>
<dbReference type="NCBIfam" id="TIGR00997">
    <property type="entry name" value="ispZ"/>
    <property type="match status" value="1"/>
</dbReference>
<feature type="transmembrane region" description="Helical" evidence="5">
    <location>
        <begin position="20"/>
        <end position="40"/>
    </location>
</feature>
<reference evidence="6 7" key="1">
    <citation type="submission" date="2015-11" db="EMBL/GenBank/DDBJ databases">
        <title>Genomic analysis of 38 Legionella species identifies large and diverse effector repertoires.</title>
        <authorList>
            <person name="Burstein D."/>
            <person name="Amaro F."/>
            <person name="Zusman T."/>
            <person name="Lifshitz Z."/>
            <person name="Cohen O."/>
            <person name="Gilbert J.A."/>
            <person name="Pupko T."/>
            <person name="Shuman H.A."/>
            <person name="Segal G."/>
        </authorList>
    </citation>
    <scope>NUCLEOTIDE SEQUENCE [LARGE SCALE GENOMIC DNA]</scope>
    <source>
        <strain evidence="6 7">SE-32A-C8</strain>
    </source>
</reference>
<feature type="transmembrane region" description="Helical" evidence="5">
    <location>
        <begin position="52"/>
        <end position="69"/>
    </location>
</feature>
<keyword evidence="5" id="KW-0997">Cell inner membrane</keyword>
<dbReference type="PATRIC" id="fig|448.7.peg.1432"/>
<dbReference type="OrthoDB" id="9788219at2"/>
<keyword evidence="3 5" id="KW-1133">Transmembrane helix</keyword>
<dbReference type="STRING" id="448.Lery_1371"/>
<evidence type="ECO:0000256" key="3">
    <source>
        <dbReference type="ARBA" id="ARBA00022989"/>
    </source>
</evidence>
<evidence type="ECO:0000256" key="4">
    <source>
        <dbReference type="ARBA" id="ARBA00023136"/>
    </source>
</evidence>
<dbReference type="PANTHER" id="PTHR36917">
    <property type="entry name" value="INTRACELLULAR SEPTATION PROTEIN A-RELATED"/>
    <property type="match status" value="1"/>
</dbReference>
<dbReference type="PANTHER" id="PTHR36917:SF1">
    <property type="entry name" value="INNER MEMBRANE-SPANNING PROTEIN YCIB"/>
    <property type="match status" value="1"/>
</dbReference>
<dbReference type="Pfam" id="PF04279">
    <property type="entry name" value="IspA"/>
    <property type="match status" value="1"/>
</dbReference>
<feature type="transmembrane region" description="Helical" evidence="5">
    <location>
        <begin position="151"/>
        <end position="169"/>
    </location>
</feature>
<protein>
    <recommendedName>
        <fullName evidence="5">Inner membrane-spanning protein YciB</fullName>
    </recommendedName>
</protein>
<dbReference type="GO" id="GO:0005886">
    <property type="term" value="C:plasma membrane"/>
    <property type="evidence" value="ECO:0007669"/>
    <property type="project" value="UniProtKB-SubCell"/>
</dbReference>
<keyword evidence="4 5" id="KW-0472">Membrane</keyword>
<comment type="subcellular location">
    <subcellularLocation>
        <location evidence="5">Cell inner membrane</location>
        <topology evidence="5">Multi-pass membrane protein</topology>
    </subcellularLocation>
</comment>
<evidence type="ECO:0000313" key="7">
    <source>
        <dbReference type="Proteomes" id="UP000054773"/>
    </source>
</evidence>
<proteinExistence type="inferred from homology"/>
<keyword evidence="1 5" id="KW-1003">Cell membrane</keyword>
<keyword evidence="2 5" id="KW-0812">Transmembrane</keyword>
<evidence type="ECO:0000256" key="1">
    <source>
        <dbReference type="ARBA" id="ARBA00022475"/>
    </source>
</evidence>
<dbReference type="InterPro" id="IPR006008">
    <property type="entry name" value="YciB"/>
</dbReference>
<comment type="function">
    <text evidence="5">Plays a role in cell envelope biogenesis, maintenance of cell envelope integrity and membrane homeostasis.</text>
</comment>
<dbReference type="EMBL" id="LNYA01000024">
    <property type="protein sequence ID" value="KTC97532.1"/>
    <property type="molecule type" value="Genomic_DNA"/>
</dbReference>
<evidence type="ECO:0000256" key="2">
    <source>
        <dbReference type="ARBA" id="ARBA00022692"/>
    </source>
</evidence>
<dbReference type="NCBIfam" id="NF001325">
    <property type="entry name" value="PRK00259.1-3"/>
    <property type="match status" value="1"/>
</dbReference>
<sequence>MKLLFDFFPILLFFITYKLYGIYYATAVAMVSSLIQVIFFRLKYQRYEKMHLIGLGIIFILGGATLILHDPWFIKWKPTGIYWLTALVFLGSRFIGNRTLIQKMIEHNIQLPMQTWYRLNYAWAVFFILMGILNLYVAYHYSTDVWVNFKLFGGAGLTLLFVFLQAIYLSRHLIEKEDENQPSRDSGKSLP</sequence>
<feature type="transmembrane region" description="Helical" evidence="5">
    <location>
        <begin position="81"/>
        <end position="100"/>
    </location>
</feature>
<evidence type="ECO:0000313" key="6">
    <source>
        <dbReference type="EMBL" id="KTC97532.1"/>
    </source>
</evidence>
<accession>A0A0W0TPP2</accession>
<gene>
    <name evidence="5" type="primary">yciB</name>
    <name evidence="6" type="ORF">Lery_1371</name>
</gene>
<name>A0A0W0TPP2_LEGER</name>
<keyword evidence="7" id="KW-1185">Reference proteome</keyword>
<feature type="transmembrane region" description="Helical" evidence="5">
    <location>
        <begin position="121"/>
        <end position="139"/>
    </location>
</feature>
<dbReference type="AlphaFoldDB" id="A0A0W0TPP2"/>
<comment type="similarity">
    <text evidence="5">Belongs to the YciB family.</text>
</comment>